<keyword evidence="4" id="KW-1185">Reference proteome</keyword>
<dbReference type="RefSeq" id="WP_146842392.1">
    <property type="nucleotide sequence ID" value="NZ_BJWG01000005.1"/>
</dbReference>
<keyword evidence="2" id="KW-1133">Transmembrane helix</keyword>
<dbReference type="AlphaFoldDB" id="A0A511J9N4"/>
<proteinExistence type="predicted"/>
<comment type="caution">
    <text evidence="3">The sequence shown here is derived from an EMBL/GenBank/DDBJ whole genome shotgun (WGS) entry which is preliminary data.</text>
</comment>
<feature type="transmembrane region" description="Helical" evidence="2">
    <location>
        <begin position="218"/>
        <end position="237"/>
    </location>
</feature>
<organism evidence="3 4">
    <name type="scientific">Cellulomonas composti</name>
    <dbReference type="NCBI Taxonomy" id="266130"/>
    <lineage>
        <taxon>Bacteria</taxon>
        <taxon>Bacillati</taxon>
        <taxon>Actinomycetota</taxon>
        <taxon>Actinomycetes</taxon>
        <taxon>Micrococcales</taxon>
        <taxon>Cellulomonadaceae</taxon>
        <taxon>Cellulomonas</taxon>
    </lineage>
</organism>
<keyword evidence="2" id="KW-0812">Transmembrane</keyword>
<reference evidence="3 4" key="1">
    <citation type="submission" date="2019-07" db="EMBL/GenBank/DDBJ databases">
        <title>Whole genome shotgun sequence of Cellulomonas composti NBRC 100758.</title>
        <authorList>
            <person name="Hosoyama A."/>
            <person name="Uohara A."/>
            <person name="Ohji S."/>
            <person name="Ichikawa N."/>
        </authorList>
    </citation>
    <scope>NUCLEOTIDE SEQUENCE [LARGE SCALE GENOMIC DNA]</scope>
    <source>
        <strain evidence="3 4">NBRC 100758</strain>
    </source>
</reference>
<evidence type="ECO:0000256" key="2">
    <source>
        <dbReference type="SAM" id="Phobius"/>
    </source>
</evidence>
<evidence type="ECO:0000256" key="1">
    <source>
        <dbReference type="SAM" id="MobiDB-lite"/>
    </source>
</evidence>
<dbReference type="OrthoDB" id="3400507at2"/>
<feature type="compositionally biased region" description="Acidic residues" evidence="1">
    <location>
        <begin position="351"/>
        <end position="377"/>
    </location>
</feature>
<feature type="transmembrane region" description="Helical" evidence="2">
    <location>
        <begin position="249"/>
        <end position="271"/>
    </location>
</feature>
<accession>A0A511J9N4</accession>
<gene>
    <name evidence="3" type="ORF">CCO02nite_13640</name>
</gene>
<feature type="transmembrane region" description="Helical" evidence="2">
    <location>
        <begin position="153"/>
        <end position="174"/>
    </location>
</feature>
<sequence length="458" mass="47381">MAETNAWRLELRRQAAAVRLEVPPRMPPGAPADPDLVRGHLDAVEVILSDQGGDGAPAEAAWKALHDGQALLPLVVPQDALPLHLVDAQRRAGRRLPAGSPVRRAVESPRLAARVAKGKATTADRLVLHRAMSDAFEVGDSDHAQQRSWVRRIWFMFVVAVVALGAAVGFAYLFPVTMPLCAPHAAMAAQAVADGGSASDAATAVCPSGGTAPTGDDALTIAFLGALGACLVVIAAVRRSQPSTSPYSLTPALSALRIPFGGLTALIGILLLQSGAVPGIVGLATISQMAVYAVIFGFAQETVTRLLENRARDVDTGTAAPQAATQSAPNGSLVLPDEDLGDVLGGGGADGQDETGELEADESVDEPVDESVDEERDEERADDLGGDLDAGPLDDQGVEVDVVAPAAAAADDPDDSEETAQVVPTTTKPRARAARRRRTPVAPDPVRTDVVDDVPAGD</sequence>
<feature type="compositionally biased region" description="Low complexity" evidence="1">
    <location>
        <begin position="387"/>
        <end position="410"/>
    </location>
</feature>
<feature type="compositionally biased region" description="Basic residues" evidence="1">
    <location>
        <begin position="429"/>
        <end position="439"/>
    </location>
</feature>
<dbReference type="Proteomes" id="UP000321720">
    <property type="component" value="Unassembled WGS sequence"/>
</dbReference>
<keyword evidence="2" id="KW-0472">Membrane</keyword>
<feature type="compositionally biased region" description="Low complexity" evidence="1">
    <location>
        <begin position="318"/>
        <end position="329"/>
    </location>
</feature>
<evidence type="ECO:0000313" key="4">
    <source>
        <dbReference type="Proteomes" id="UP000321720"/>
    </source>
</evidence>
<feature type="transmembrane region" description="Helical" evidence="2">
    <location>
        <begin position="277"/>
        <end position="299"/>
    </location>
</feature>
<protein>
    <submittedName>
        <fullName evidence="3">Uncharacterized protein</fullName>
    </submittedName>
</protein>
<dbReference type="EMBL" id="BJWG01000005">
    <property type="protein sequence ID" value="GEL94706.1"/>
    <property type="molecule type" value="Genomic_DNA"/>
</dbReference>
<evidence type="ECO:0000313" key="3">
    <source>
        <dbReference type="EMBL" id="GEL94706.1"/>
    </source>
</evidence>
<name>A0A511J9N4_9CELL</name>
<feature type="region of interest" description="Disordered" evidence="1">
    <location>
        <begin position="317"/>
        <end position="458"/>
    </location>
</feature>